<evidence type="ECO:0000313" key="2">
    <source>
        <dbReference type="Proteomes" id="UP000499080"/>
    </source>
</evidence>
<evidence type="ECO:0000313" key="1">
    <source>
        <dbReference type="EMBL" id="GBL92807.1"/>
    </source>
</evidence>
<gene>
    <name evidence="1" type="ORF">AVEN_4517_1</name>
</gene>
<reference evidence="1 2" key="1">
    <citation type="journal article" date="2019" name="Sci. Rep.">
        <title>Orb-weaving spider Araneus ventricosus genome elucidates the spidroin gene catalogue.</title>
        <authorList>
            <person name="Kono N."/>
            <person name="Nakamura H."/>
            <person name="Ohtoshi R."/>
            <person name="Moran D.A.P."/>
            <person name="Shinohara A."/>
            <person name="Yoshida Y."/>
            <person name="Fujiwara M."/>
            <person name="Mori M."/>
            <person name="Tomita M."/>
            <person name="Arakawa K."/>
        </authorList>
    </citation>
    <scope>NUCLEOTIDE SEQUENCE [LARGE SCALE GENOMIC DNA]</scope>
</reference>
<accession>A0A4Y2BM70</accession>
<dbReference type="Proteomes" id="UP000499080">
    <property type="component" value="Unassembled WGS sequence"/>
</dbReference>
<keyword evidence="2" id="KW-1185">Reference proteome</keyword>
<sequence>MFANVRCIHRILMRVERDWGGSFYRAAKEAVGAFLNLIFETVRGVRPVHLKSNWDSIPMMWCSEWLFTEHFHGVDVVVMGTSFSVSEENFEYWPSVEYSNALKTVKC</sequence>
<name>A0A4Y2BM70_ARAVE</name>
<proteinExistence type="predicted"/>
<organism evidence="1 2">
    <name type="scientific">Araneus ventricosus</name>
    <name type="common">Orbweaver spider</name>
    <name type="synonym">Epeira ventricosa</name>
    <dbReference type="NCBI Taxonomy" id="182803"/>
    <lineage>
        <taxon>Eukaryota</taxon>
        <taxon>Metazoa</taxon>
        <taxon>Ecdysozoa</taxon>
        <taxon>Arthropoda</taxon>
        <taxon>Chelicerata</taxon>
        <taxon>Arachnida</taxon>
        <taxon>Araneae</taxon>
        <taxon>Araneomorphae</taxon>
        <taxon>Entelegynae</taxon>
        <taxon>Araneoidea</taxon>
        <taxon>Araneidae</taxon>
        <taxon>Araneus</taxon>
    </lineage>
</organism>
<dbReference type="EMBL" id="BGPR01000089">
    <property type="protein sequence ID" value="GBL92807.1"/>
    <property type="molecule type" value="Genomic_DNA"/>
</dbReference>
<dbReference type="AlphaFoldDB" id="A0A4Y2BM70"/>
<comment type="caution">
    <text evidence="1">The sequence shown here is derived from an EMBL/GenBank/DDBJ whole genome shotgun (WGS) entry which is preliminary data.</text>
</comment>
<protein>
    <submittedName>
        <fullName evidence="1">Uncharacterized protein</fullName>
    </submittedName>
</protein>